<sequence>MSYQTFAHFYDKVMDQTVYDDWMAFIARYRAHSKPLSILELACGTGQVAVQLAKAGHEVTGFDLSDDMLVLANERMIAEGVNFSLIQGDMRDIGQVGKFDLCTCFSDSLCYLDNEADLQDVFDGVYKNLQEDGLFLFDVHSLYQMREVFPGYQYIYQDQEDVFLWESFEGDLENSVEHVLTFFVPNKNGTFNRLQEVHQERVFEIDVYKKILKRAGFETVEVSSDFGRSTVEAESPRWFFVCQK</sequence>
<dbReference type="InterPro" id="IPR029063">
    <property type="entry name" value="SAM-dependent_MTases_sf"/>
</dbReference>
<evidence type="ECO:0000313" key="4">
    <source>
        <dbReference type="EMBL" id="AQS52824.1"/>
    </source>
</evidence>
<name>A0A1S6IMN9_9LACT</name>
<dbReference type="InterPro" id="IPR041698">
    <property type="entry name" value="Methyltransf_25"/>
</dbReference>
<reference evidence="4 5" key="1">
    <citation type="journal article" date="2014" name="Int. J. Syst. Evol. Microbiol.">
        <title>Jeotgalibaca dankookensis gen. nov., sp. nov., a member of the family Carnobacteriaceae, isolated from seujeot (Korean traditional food).</title>
        <authorList>
            <person name="Lee D.G."/>
            <person name="Trujillo M.E."/>
            <person name="Kang H."/>
            <person name="Ahn T.Y."/>
        </authorList>
    </citation>
    <scope>NUCLEOTIDE SEQUENCE [LARGE SCALE GENOMIC DNA]</scope>
    <source>
        <strain evidence="4 5">EX-07</strain>
    </source>
</reference>
<dbReference type="SUPFAM" id="SSF53335">
    <property type="entry name" value="S-adenosyl-L-methionine-dependent methyltransferases"/>
    <property type="match status" value="1"/>
</dbReference>
<dbReference type="KEGG" id="jda:BW727_100431"/>
<dbReference type="GO" id="GO:0008168">
    <property type="term" value="F:methyltransferase activity"/>
    <property type="evidence" value="ECO:0007669"/>
    <property type="project" value="UniProtKB-KW"/>
</dbReference>
<organism evidence="4 5">
    <name type="scientific">Jeotgalibaca dankookensis</name>
    <dbReference type="NCBI Taxonomy" id="708126"/>
    <lineage>
        <taxon>Bacteria</taxon>
        <taxon>Bacillati</taxon>
        <taxon>Bacillota</taxon>
        <taxon>Bacilli</taxon>
        <taxon>Lactobacillales</taxon>
        <taxon>Carnobacteriaceae</taxon>
        <taxon>Jeotgalibaca</taxon>
    </lineage>
</organism>
<dbReference type="EMBL" id="CP019728">
    <property type="protein sequence ID" value="AQS52824.1"/>
    <property type="molecule type" value="Genomic_DNA"/>
</dbReference>
<accession>A0A1S6IMN9</accession>
<dbReference type="EC" id="2.1.1.235" evidence="4"/>
<gene>
    <name evidence="4" type="primary">tylM1</name>
    <name evidence="4" type="ORF">BW727_100431</name>
</gene>
<proteinExistence type="predicted"/>
<keyword evidence="2 4" id="KW-0808">Transferase</keyword>
<dbReference type="PANTHER" id="PTHR43861">
    <property type="entry name" value="TRANS-ACONITATE 2-METHYLTRANSFERASE-RELATED"/>
    <property type="match status" value="1"/>
</dbReference>
<dbReference type="CDD" id="cd02440">
    <property type="entry name" value="AdoMet_MTases"/>
    <property type="match status" value="1"/>
</dbReference>
<feature type="domain" description="Methyltransferase" evidence="3">
    <location>
        <begin position="38"/>
        <end position="133"/>
    </location>
</feature>
<dbReference type="AlphaFoldDB" id="A0A1S6IMN9"/>
<protein>
    <submittedName>
        <fullName evidence="4">dTDP-3-amino-3,6-dideoxy-alpha-D-glucopyranose N,N-dimethyltransferase</fullName>
        <ecNumber evidence="4">2.1.1.235</ecNumber>
    </submittedName>
</protein>
<dbReference type="PANTHER" id="PTHR43861:SF1">
    <property type="entry name" value="TRANS-ACONITATE 2-METHYLTRANSFERASE"/>
    <property type="match status" value="1"/>
</dbReference>
<dbReference type="STRING" id="708126.BW727_100431"/>
<keyword evidence="5" id="KW-1185">Reference proteome</keyword>
<dbReference type="OrthoDB" id="9811589at2"/>
<keyword evidence="1 4" id="KW-0489">Methyltransferase</keyword>
<dbReference type="RefSeq" id="WP_062471292.1">
    <property type="nucleotide sequence ID" value="NZ_BBYN01000028.1"/>
</dbReference>
<dbReference type="GO" id="GO:0032259">
    <property type="term" value="P:methylation"/>
    <property type="evidence" value="ECO:0007669"/>
    <property type="project" value="UniProtKB-KW"/>
</dbReference>
<dbReference type="Proteomes" id="UP000188993">
    <property type="component" value="Chromosome"/>
</dbReference>
<dbReference type="Gene3D" id="3.40.50.150">
    <property type="entry name" value="Vaccinia Virus protein VP39"/>
    <property type="match status" value="1"/>
</dbReference>
<dbReference type="Pfam" id="PF13649">
    <property type="entry name" value="Methyltransf_25"/>
    <property type="match status" value="1"/>
</dbReference>
<dbReference type="Gene3D" id="2.20.25.110">
    <property type="entry name" value="S-adenosyl-L-methionine-dependent methyltransferases"/>
    <property type="match status" value="1"/>
</dbReference>
<evidence type="ECO:0000256" key="1">
    <source>
        <dbReference type="ARBA" id="ARBA00022603"/>
    </source>
</evidence>
<evidence type="ECO:0000313" key="5">
    <source>
        <dbReference type="Proteomes" id="UP000188993"/>
    </source>
</evidence>
<evidence type="ECO:0000259" key="3">
    <source>
        <dbReference type="Pfam" id="PF13649"/>
    </source>
</evidence>
<evidence type="ECO:0000256" key="2">
    <source>
        <dbReference type="ARBA" id="ARBA00022679"/>
    </source>
</evidence>